<keyword evidence="4" id="KW-0479">Metal-binding</keyword>
<evidence type="ECO:0000256" key="3">
    <source>
        <dbReference type="ARBA" id="ARBA00007722"/>
    </source>
</evidence>
<dbReference type="SMART" id="SM00979">
    <property type="entry name" value="TIFY"/>
    <property type="match status" value="1"/>
</dbReference>
<dbReference type="PROSITE" id="PS50114">
    <property type="entry name" value="GATA_ZN_FINGER_2"/>
    <property type="match status" value="1"/>
</dbReference>
<reference evidence="18 19" key="1">
    <citation type="submission" date="2021-09" db="EMBL/GenBank/DDBJ databases">
        <title>Genomic insights and catalytic innovation underlie evolution of tropane alkaloids biosynthesis.</title>
        <authorList>
            <person name="Wang Y.-J."/>
            <person name="Tian T."/>
            <person name="Huang J.-P."/>
            <person name="Huang S.-X."/>
        </authorList>
    </citation>
    <scope>NUCLEOTIDE SEQUENCE [LARGE SCALE GENOMIC DNA]</scope>
    <source>
        <strain evidence="18">KIB-2018</strain>
        <tissue evidence="18">Leaf</tissue>
    </source>
</reference>
<keyword evidence="19" id="KW-1185">Reference proteome</keyword>
<evidence type="ECO:0000256" key="13">
    <source>
        <dbReference type="PROSITE-ProRule" id="PRU00357"/>
    </source>
</evidence>
<evidence type="ECO:0000256" key="7">
    <source>
        <dbReference type="ARBA" id="ARBA00023015"/>
    </source>
</evidence>
<name>A0AAV8T6N8_9ROSI</name>
<feature type="region of interest" description="Disordered" evidence="14">
    <location>
        <begin position="179"/>
        <end position="214"/>
    </location>
</feature>
<evidence type="ECO:0000256" key="5">
    <source>
        <dbReference type="ARBA" id="ARBA00022771"/>
    </source>
</evidence>
<dbReference type="InterPro" id="IPR010402">
    <property type="entry name" value="CCT_domain"/>
</dbReference>
<keyword evidence="6" id="KW-0862">Zinc</keyword>
<comment type="similarity">
    <text evidence="3">Belongs to the type IV zinc-finger family. Class C subfamily.</text>
</comment>
<dbReference type="GO" id="GO:0043565">
    <property type="term" value="F:sequence-specific DNA binding"/>
    <property type="evidence" value="ECO:0007669"/>
    <property type="project" value="InterPro"/>
</dbReference>
<dbReference type="PROSITE" id="PS51320">
    <property type="entry name" value="TIFY"/>
    <property type="match status" value="1"/>
</dbReference>
<dbReference type="Pfam" id="PF06203">
    <property type="entry name" value="CCT"/>
    <property type="match status" value="1"/>
</dbReference>
<dbReference type="InterPro" id="IPR010399">
    <property type="entry name" value="Tify_dom"/>
</dbReference>
<proteinExistence type="inferred from homology"/>
<dbReference type="Proteomes" id="UP001159364">
    <property type="component" value="Linkage Group LG06"/>
</dbReference>
<evidence type="ECO:0000259" key="16">
    <source>
        <dbReference type="PROSITE" id="PS51017"/>
    </source>
</evidence>
<dbReference type="PROSITE" id="PS00344">
    <property type="entry name" value="GATA_ZN_FINGER_1"/>
    <property type="match status" value="1"/>
</dbReference>
<evidence type="ECO:0000256" key="12">
    <source>
        <dbReference type="PROSITE-ProRule" id="PRU00094"/>
    </source>
</evidence>
<keyword evidence="7" id="KW-0805">Transcription regulation</keyword>
<dbReference type="PROSITE" id="PS51017">
    <property type="entry name" value="CCT"/>
    <property type="match status" value="1"/>
</dbReference>
<dbReference type="Pfam" id="PF00320">
    <property type="entry name" value="GATA"/>
    <property type="match status" value="1"/>
</dbReference>
<comment type="subcellular location">
    <subcellularLocation>
        <location evidence="2 13">Nucleus</location>
    </subcellularLocation>
</comment>
<feature type="region of interest" description="Disordered" evidence="14">
    <location>
        <begin position="1"/>
        <end position="58"/>
    </location>
</feature>
<evidence type="ECO:0000256" key="9">
    <source>
        <dbReference type="ARBA" id="ARBA00023159"/>
    </source>
</evidence>
<evidence type="ECO:0000313" key="18">
    <source>
        <dbReference type="EMBL" id="KAJ8762447.1"/>
    </source>
</evidence>
<organism evidence="18 19">
    <name type="scientific">Erythroxylum novogranatense</name>
    <dbReference type="NCBI Taxonomy" id="1862640"/>
    <lineage>
        <taxon>Eukaryota</taxon>
        <taxon>Viridiplantae</taxon>
        <taxon>Streptophyta</taxon>
        <taxon>Embryophyta</taxon>
        <taxon>Tracheophyta</taxon>
        <taxon>Spermatophyta</taxon>
        <taxon>Magnoliopsida</taxon>
        <taxon>eudicotyledons</taxon>
        <taxon>Gunneridae</taxon>
        <taxon>Pentapetalae</taxon>
        <taxon>rosids</taxon>
        <taxon>fabids</taxon>
        <taxon>Malpighiales</taxon>
        <taxon>Erythroxylaceae</taxon>
        <taxon>Erythroxylum</taxon>
    </lineage>
</organism>
<keyword evidence="8" id="KW-0238">DNA-binding</keyword>
<dbReference type="Pfam" id="PF06200">
    <property type="entry name" value="tify"/>
    <property type="match status" value="1"/>
</dbReference>
<dbReference type="GO" id="GO:0006355">
    <property type="term" value="P:regulation of DNA-templated transcription"/>
    <property type="evidence" value="ECO:0007669"/>
    <property type="project" value="InterPro"/>
</dbReference>
<keyword evidence="5 12" id="KW-0863">Zinc-finger</keyword>
<dbReference type="InterPro" id="IPR000679">
    <property type="entry name" value="Znf_GATA"/>
</dbReference>
<feature type="domain" description="Tify" evidence="17">
    <location>
        <begin position="76"/>
        <end position="111"/>
    </location>
</feature>
<dbReference type="InterPro" id="IPR045280">
    <property type="entry name" value="TIFY-like"/>
</dbReference>
<keyword evidence="9" id="KW-0010">Activator</keyword>
<dbReference type="PANTHER" id="PTHR46125:SF20">
    <property type="entry name" value="GATA TRANSCRIPTION FACTOR 25"/>
    <property type="match status" value="1"/>
</dbReference>
<evidence type="ECO:0008006" key="20">
    <source>
        <dbReference type="Google" id="ProtNLM"/>
    </source>
</evidence>
<evidence type="ECO:0000256" key="14">
    <source>
        <dbReference type="SAM" id="MobiDB-lite"/>
    </source>
</evidence>
<evidence type="ECO:0000256" key="2">
    <source>
        <dbReference type="ARBA" id="ARBA00004123"/>
    </source>
</evidence>
<dbReference type="SMART" id="SM00401">
    <property type="entry name" value="ZnF_GATA"/>
    <property type="match status" value="1"/>
</dbReference>
<feature type="region of interest" description="Disordered" evidence="14">
    <location>
        <begin position="271"/>
        <end position="301"/>
    </location>
</feature>
<protein>
    <recommendedName>
        <fullName evidence="20">GATA transcription factor 25</fullName>
    </recommendedName>
</protein>
<dbReference type="EMBL" id="JAIWQS010000006">
    <property type="protein sequence ID" value="KAJ8762447.1"/>
    <property type="molecule type" value="Genomic_DNA"/>
</dbReference>
<sequence length="301" mass="32866">MYAHSQHTNIPHPITGDDEEGVAVPGDSIDHHHHHHHHHHHMSYEDGPATGSIVSVDDVSPDSAYGGAVSDLAIQRNDVSSQLTLTFRGQVYVFNDVTPDKVQAVLLLLGGCELTSGSHGLESTSQGQRAMIVDYPGRCSQPQRAASLNRFRQKRRERCFDKKVRYGVRQEVALRMQRNKGQFTSSKKAEGADGWAGSQDSGHDDSSQETSCTHCGISSKCTPMMRRGPAGPRSLCNACGLFWANRGTLRELPKKSQDHSLTPLEQVEVEANDSDSGTAIHTHDTLVPFENGGDSTLIGEH</sequence>
<evidence type="ECO:0000256" key="8">
    <source>
        <dbReference type="ARBA" id="ARBA00023125"/>
    </source>
</evidence>
<evidence type="ECO:0000259" key="17">
    <source>
        <dbReference type="PROSITE" id="PS51320"/>
    </source>
</evidence>
<gene>
    <name evidence="18" type="ORF">K2173_007886</name>
</gene>
<comment type="function">
    <text evidence="1">Transcriptional activator that specifically binds 5'-GATA-3' or 5'-GAT-3' motifs within gene promoters.</text>
</comment>
<evidence type="ECO:0000256" key="11">
    <source>
        <dbReference type="ARBA" id="ARBA00023242"/>
    </source>
</evidence>
<keyword evidence="10" id="KW-0804">Transcription</keyword>
<dbReference type="Gene3D" id="3.30.50.10">
    <property type="entry name" value="Erythroid Transcription Factor GATA-1, subunit A"/>
    <property type="match status" value="1"/>
</dbReference>
<evidence type="ECO:0000256" key="4">
    <source>
        <dbReference type="ARBA" id="ARBA00022723"/>
    </source>
</evidence>
<accession>A0AAV8T6N8</accession>
<dbReference type="GO" id="GO:0008270">
    <property type="term" value="F:zinc ion binding"/>
    <property type="evidence" value="ECO:0007669"/>
    <property type="project" value="UniProtKB-KW"/>
</dbReference>
<dbReference type="GO" id="GO:0005634">
    <property type="term" value="C:nucleus"/>
    <property type="evidence" value="ECO:0007669"/>
    <property type="project" value="UniProtKB-SubCell"/>
</dbReference>
<dbReference type="InterPro" id="IPR013088">
    <property type="entry name" value="Znf_NHR/GATA"/>
</dbReference>
<evidence type="ECO:0000256" key="10">
    <source>
        <dbReference type="ARBA" id="ARBA00023163"/>
    </source>
</evidence>
<evidence type="ECO:0000256" key="1">
    <source>
        <dbReference type="ARBA" id="ARBA00002206"/>
    </source>
</evidence>
<feature type="domain" description="CCT" evidence="16">
    <location>
        <begin position="144"/>
        <end position="186"/>
    </location>
</feature>
<keyword evidence="11 13" id="KW-0539">Nucleus</keyword>
<evidence type="ECO:0000256" key="6">
    <source>
        <dbReference type="ARBA" id="ARBA00022833"/>
    </source>
</evidence>
<dbReference type="AlphaFoldDB" id="A0AAV8T6N8"/>
<comment type="caution">
    <text evidence="18">The sequence shown here is derived from an EMBL/GenBank/DDBJ whole genome shotgun (WGS) entry which is preliminary data.</text>
</comment>
<evidence type="ECO:0000313" key="19">
    <source>
        <dbReference type="Proteomes" id="UP001159364"/>
    </source>
</evidence>
<evidence type="ECO:0000259" key="15">
    <source>
        <dbReference type="PROSITE" id="PS50114"/>
    </source>
</evidence>
<dbReference type="CDD" id="cd00202">
    <property type="entry name" value="ZnF_GATA"/>
    <property type="match status" value="1"/>
</dbReference>
<dbReference type="SUPFAM" id="SSF57716">
    <property type="entry name" value="Glucocorticoid receptor-like (DNA-binding domain)"/>
    <property type="match status" value="1"/>
</dbReference>
<feature type="compositionally biased region" description="Basic residues" evidence="14">
    <location>
        <begin position="31"/>
        <end position="41"/>
    </location>
</feature>
<dbReference type="PANTHER" id="PTHR46125">
    <property type="entry name" value="GATA TRANSCRIPTION FACTOR 28"/>
    <property type="match status" value="1"/>
</dbReference>
<feature type="domain" description="GATA-type" evidence="15">
    <location>
        <begin position="206"/>
        <end position="257"/>
    </location>
</feature>